<evidence type="ECO:0008006" key="4">
    <source>
        <dbReference type="Google" id="ProtNLM"/>
    </source>
</evidence>
<reference evidence="2 3" key="1">
    <citation type="submission" date="2017-09" db="EMBL/GenBank/DDBJ databases">
        <title>Large-scale bioinformatics analysis of Bacillus genomes uncovers conserved roles of natural products in bacterial physiology.</title>
        <authorList>
            <consortium name="Agbiome Team Llc"/>
            <person name="Bleich R.M."/>
            <person name="Grubbs K.J."/>
            <person name="Santa Maria K.C."/>
            <person name="Allen S.E."/>
            <person name="Farag S."/>
            <person name="Shank E.A."/>
            <person name="Bowers A."/>
        </authorList>
    </citation>
    <scope>NUCLEOTIDE SEQUENCE [LARGE SCALE GENOMIC DNA]</scope>
    <source>
        <strain evidence="2 3">AFS029792</strain>
    </source>
</reference>
<evidence type="ECO:0000313" key="3">
    <source>
        <dbReference type="Proteomes" id="UP000225135"/>
    </source>
</evidence>
<accession>A0A9X7HKB0</accession>
<proteinExistence type="predicted"/>
<feature type="transmembrane region" description="Helical" evidence="1">
    <location>
        <begin position="21"/>
        <end position="39"/>
    </location>
</feature>
<comment type="caution">
    <text evidence="2">The sequence shown here is derived from an EMBL/GenBank/DDBJ whole genome shotgun (WGS) entry which is preliminary data.</text>
</comment>
<feature type="transmembrane region" description="Helical" evidence="1">
    <location>
        <begin position="51"/>
        <end position="74"/>
    </location>
</feature>
<sequence length="87" mass="10001">MNFERCYMFTKKKLIRFGLSLFVFLGIINFTIGYFQTYLETAADIKWVIPGIWQTILIDVPQGILVLLGAIALYDFTKEVSQKDASI</sequence>
<evidence type="ECO:0000256" key="1">
    <source>
        <dbReference type="SAM" id="Phobius"/>
    </source>
</evidence>
<name>A0A9X7HKB0_BACCE</name>
<dbReference type="AlphaFoldDB" id="A0A9X7HKB0"/>
<dbReference type="InterPro" id="IPR025068">
    <property type="entry name" value="DUF3937"/>
</dbReference>
<keyword evidence="1" id="KW-1133">Transmembrane helix</keyword>
<dbReference type="Proteomes" id="UP000225135">
    <property type="component" value="Unassembled WGS sequence"/>
</dbReference>
<protein>
    <recommendedName>
        <fullName evidence="4">DUF3937 domain-containing protein</fullName>
    </recommendedName>
</protein>
<dbReference type="Pfam" id="PF13073">
    <property type="entry name" value="DUF3937"/>
    <property type="match status" value="1"/>
</dbReference>
<dbReference type="RefSeq" id="WP_099004358.1">
    <property type="nucleotide sequence ID" value="NZ_NUUR01000108.1"/>
</dbReference>
<gene>
    <name evidence="2" type="ORF">COI69_27395</name>
</gene>
<keyword evidence="1" id="KW-0812">Transmembrane</keyword>
<keyword evidence="1" id="KW-0472">Membrane</keyword>
<dbReference type="EMBL" id="NUUR01000108">
    <property type="protein sequence ID" value="PHG75877.1"/>
    <property type="molecule type" value="Genomic_DNA"/>
</dbReference>
<organism evidence="2 3">
    <name type="scientific">Bacillus cereus</name>
    <dbReference type="NCBI Taxonomy" id="1396"/>
    <lineage>
        <taxon>Bacteria</taxon>
        <taxon>Bacillati</taxon>
        <taxon>Bacillota</taxon>
        <taxon>Bacilli</taxon>
        <taxon>Bacillales</taxon>
        <taxon>Bacillaceae</taxon>
        <taxon>Bacillus</taxon>
        <taxon>Bacillus cereus group</taxon>
    </lineage>
</organism>
<evidence type="ECO:0000313" key="2">
    <source>
        <dbReference type="EMBL" id="PHG75877.1"/>
    </source>
</evidence>